<organism evidence="1">
    <name type="scientific">Arundo donax</name>
    <name type="common">Giant reed</name>
    <name type="synonym">Donax arundinaceus</name>
    <dbReference type="NCBI Taxonomy" id="35708"/>
    <lineage>
        <taxon>Eukaryota</taxon>
        <taxon>Viridiplantae</taxon>
        <taxon>Streptophyta</taxon>
        <taxon>Embryophyta</taxon>
        <taxon>Tracheophyta</taxon>
        <taxon>Spermatophyta</taxon>
        <taxon>Magnoliopsida</taxon>
        <taxon>Liliopsida</taxon>
        <taxon>Poales</taxon>
        <taxon>Poaceae</taxon>
        <taxon>PACMAD clade</taxon>
        <taxon>Arundinoideae</taxon>
        <taxon>Arundineae</taxon>
        <taxon>Arundo</taxon>
    </lineage>
</organism>
<protein>
    <submittedName>
        <fullName evidence="1">Uncharacterized protein</fullName>
    </submittedName>
</protein>
<accession>A0A0A9DD09</accession>
<dbReference type="AlphaFoldDB" id="A0A0A9DD09"/>
<reference evidence="1" key="1">
    <citation type="submission" date="2014-09" db="EMBL/GenBank/DDBJ databases">
        <authorList>
            <person name="Magalhaes I.L.F."/>
            <person name="Oliveira U."/>
            <person name="Santos F.R."/>
            <person name="Vidigal T.H.D.A."/>
            <person name="Brescovit A.D."/>
            <person name="Santos A.J."/>
        </authorList>
    </citation>
    <scope>NUCLEOTIDE SEQUENCE</scope>
    <source>
        <tissue evidence="1">Shoot tissue taken approximately 20 cm above the soil surface</tissue>
    </source>
</reference>
<name>A0A0A9DD09_ARUDO</name>
<proteinExistence type="predicted"/>
<dbReference type="EMBL" id="GBRH01216298">
    <property type="protein sequence ID" value="JAD81597.1"/>
    <property type="molecule type" value="Transcribed_RNA"/>
</dbReference>
<reference evidence="1" key="2">
    <citation type="journal article" date="2015" name="Data Brief">
        <title>Shoot transcriptome of the giant reed, Arundo donax.</title>
        <authorList>
            <person name="Barrero R.A."/>
            <person name="Guerrero F.D."/>
            <person name="Moolhuijzen P."/>
            <person name="Goolsby J.A."/>
            <person name="Tidwell J."/>
            <person name="Bellgard S.E."/>
            <person name="Bellgard M.I."/>
        </authorList>
    </citation>
    <scope>NUCLEOTIDE SEQUENCE</scope>
    <source>
        <tissue evidence="1">Shoot tissue taken approximately 20 cm above the soil surface</tissue>
    </source>
</reference>
<evidence type="ECO:0000313" key="1">
    <source>
        <dbReference type="EMBL" id="JAD81597.1"/>
    </source>
</evidence>
<sequence>MKNSSLLMTTRKPKWKHCPGRQQVISIAHNQIKTLICMSPKIVELNLNPSLGDLYQTPELPSSWIGDGWTVSCQLGIQNRAEIIPSFLQFVAFATHLWQVPLLPS</sequence>